<dbReference type="Proteomes" id="UP000033048">
    <property type="component" value="Chromosome"/>
</dbReference>
<evidence type="ECO:0000313" key="2">
    <source>
        <dbReference type="EMBL" id="AKB84890.1"/>
    </source>
</evidence>
<dbReference type="HOGENOM" id="CLU_648324_0_0_2"/>
<dbReference type="AlphaFoldDB" id="A0A0E3X045"/>
<evidence type="ECO:0000256" key="1">
    <source>
        <dbReference type="SAM" id="MobiDB-lite"/>
    </source>
</evidence>
<dbReference type="STRING" id="1434104.MCMEM_0837"/>
<gene>
    <name evidence="2" type="ORF">MCMEM_0837</name>
</gene>
<dbReference type="OrthoDB" id="141125at2157"/>
<evidence type="ECO:0008006" key="4">
    <source>
        <dbReference type="Google" id="ProtNLM"/>
    </source>
</evidence>
<feature type="region of interest" description="Disordered" evidence="1">
    <location>
        <begin position="364"/>
        <end position="384"/>
    </location>
</feature>
<organism evidence="2 3">
    <name type="scientific">Methanococcoides methylutens MM1</name>
    <dbReference type="NCBI Taxonomy" id="1434104"/>
    <lineage>
        <taxon>Archaea</taxon>
        <taxon>Methanobacteriati</taxon>
        <taxon>Methanobacteriota</taxon>
        <taxon>Stenosarchaea group</taxon>
        <taxon>Methanomicrobia</taxon>
        <taxon>Methanosarcinales</taxon>
        <taxon>Methanosarcinaceae</taxon>
        <taxon>Methanococcoides</taxon>
    </lineage>
</organism>
<accession>A0A0E3X045</accession>
<feature type="compositionally biased region" description="Acidic residues" evidence="1">
    <location>
        <begin position="375"/>
        <end position="384"/>
    </location>
</feature>
<protein>
    <recommendedName>
        <fullName evidence="4">DUF11 domain-containing protein</fullName>
    </recommendedName>
</protein>
<name>A0A0E3X045_METMT</name>
<evidence type="ECO:0000313" key="3">
    <source>
        <dbReference type="Proteomes" id="UP000033048"/>
    </source>
</evidence>
<dbReference type="EMBL" id="CP009518">
    <property type="protein sequence ID" value="AKB84890.1"/>
    <property type="molecule type" value="Genomic_DNA"/>
</dbReference>
<reference evidence="2 3" key="1">
    <citation type="submission" date="2014-07" db="EMBL/GenBank/DDBJ databases">
        <title>Methanogenic archaea and the global carbon cycle.</title>
        <authorList>
            <person name="Henriksen J.R."/>
            <person name="Luke J."/>
            <person name="Reinhart S."/>
            <person name="Benedict M.N."/>
            <person name="Youngblut N.D."/>
            <person name="Metcalf M.E."/>
            <person name="Whitaker R.J."/>
            <person name="Metcalf W.W."/>
        </authorList>
    </citation>
    <scope>NUCLEOTIDE SEQUENCE [LARGE SCALE GENOMIC DNA]</scope>
    <source>
        <strain evidence="2 3">MM1</strain>
    </source>
</reference>
<keyword evidence="3" id="KW-1185">Reference proteome</keyword>
<sequence>MQMRIHVCLIVLFAIAICANTAIATSEEDPNWNKSVNYTLYWGDNIEVDGFLIKANDFSKARPFDVETDYVMLTIISDESDEWSALLAVNNSQIPDSGIFGERLNITAFEVVTGNDIPAPYTKIGVSTLNITEEETGSWINNTISVSKTIYKETYIDERVFIAVQIENLRNLEFPNVTINENLPENVLTDPDIEVDQIIDISPYSKNTIQYSVKALRPGNYTIPPTEIELVYRGVKYQQQTNSTKLVVYGPYITAEKTATIDENNPDNLDISIKLENKGNRAAYVEVKDEMLENWILKEGKTSTELVIFPNKVKKLEYSVASENLRANTIVPSAEIYFSDSKGYSDTFTTKKFYILEEMEEEVPESDVNMNEQVQETEDPSISEEEIEYPKFGPIRSVKDIIDNTMKVINEALEYK</sequence>
<dbReference type="KEGG" id="mmet:MCMEM_0837"/>
<proteinExistence type="predicted"/>
<dbReference type="GeneID" id="24893358"/>
<dbReference type="RefSeq" id="WP_156146022.1">
    <property type="nucleotide sequence ID" value="NZ_CP009518.1"/>
</dbReference>